<accession>A0A5C6RLZ7</accession>
<keyword evidence="1" id="KW-0732">Signal</keyword>
<evidence type="ECO:0000256" key="1">
    <source>
        <dbReference type="SAM" id="SignalP"/>
    </source>
</evidence>
<dbReference type="Pfam" id="PF13585">
    <property type="entry name" value="CHU_C"/>
    <property type="match status" value="1"/>
</dbReference>
<organism evidence="2 3">
    <name type="scientific">Phaeodactylibacter luteus</name>
    <dbReference type="NCBI Taxonomy" id="1564516"/>
    <lineage>
        <taxon>Bacteria</taxon>
        <taxon>Pseudomonadati</taxon>
        <taxon>Bacteroidota</taxon>
        <taxon>Saprospiria</taxon>
        <taxon>Saprospirales</taxon>
        <taxon>Haliscomenobacteraceae</taxon>
        <taxon>Phaeodactylibacter</taxon>
    </lineage>
</organism>
<protein>
    <submittedName>
        <fullName evidence="2">Gliding motility-associated C-terminal domain-containing protein</fullName>
    </submittedName>
</protein>
<evidence type="ECO:0000313" key="2">
    <source>
        <dbReference type="EMBL" id="TXB62985.1"/>
    </source>
</evidence>
<reference evidence="2 3" key="1">
    <citation type="submission" date="2019-08" db="EMBL/GenBank/DDBJ databases">
        <title>Genome of Phaeodactylibacter luteus.</title>
        <authorList>
            <person name="Bowman J.P."/>
        </authorList>
    </citation>
    <scope>NUCLEOTIDE SEQUENCE [LARGE SCALE GENOMIC DNA]</scope>
    <source>
        <strain evidence="2 3">KCTC 42180</strain>
    </source>
</reference>
<dbReference type="SUPFAM" id="SSF63829">
    <property type="entry name" value="Calcium-dependent phosphotriesterase"/>
    <property type="match status" value="1"/>
</dbReference>
<dbReference type="OrthoDB" id="635358at2"/>
<dbReference type="RefSeq" id="WP_147167705.1">
    <property type="nucleotide sequence ID" value="NZ_VOOR01000021.1"/>
</dbReference>
<feature type="chain" id="PRO_5022896168" evidence="1">
    <location>
        <begin position="22"/>
        <end position="758"/>
    </location>
</feature>
<dbReference type="Proteomes" id="UP000321580">
    <property type="component" value="Unassembled WGS sequence"/>
</dbReference>
<gene>
    <name evidence="2" type="ORF">FRY97_11635</name>
</gene>
<feature type="signal peptide" evidence="1">
    <location>
        <begin position="1"/>
        <end position="21"/>
    </location>
</feature>
<dbReference type="NCBIfam" id="TIGR04131">
    <property type="entry name" value="Bac_Flav_CTERM"/>
    <property type="match status" value="1"/>
</dbReference>
<proteinExistence type="predicted"/>
<dbReference type="AlphaFoldDB" id="A0A5C6RLZ7"/>
<comment type="caution">
    <text evidence="2">The sequence shown here is derived from an EMBL/GenBank/DDBJ whole genome shotgun (WGS) entry which is preliminary data.</text>
</comment>
<sequence length="758" mass="80868">MRTLVYAILFLALLPSSCLSAQQEGNIWYFGQEHGVSFASGSPEAITDGALTTFEGCASICDVDGSLLFYTNGGGRISTTSPQGSIWNRNHEVLYDMEGLKGGAFGATQSSIFIPNPANTDQYYLFTMEEREYASDGLPAGQTQGRGLTYFLLDRTLNGGLGGTIIDDERLHVPSYETLSATRHANGTDYWIYIVDDNTGDFFRYRVDAGGITGPVLQPRAVSDSITGPLKISPARNRMFIGGVLYNLNSSNGNVSNPRVLPGTLNSNTYSFSPDGSYLYVIEPTVSGALAVRYDALSANPLPTRTIFATLGPAIQGQMQLAPDGKLYWLSYSPANGQNVSFNAINCPNSPQATLSENVLLFPFESVPFFGLPNFMDYIFNTEETLIADLGPDTLLNCNNGPITLAPQTQGDEFLWSTGDTSPTLTVTSPGIYSLTVSSECGFVADTIEVFQNADTPTASISGPASICRGDTAVLQAATNLSGLWSWSSGDTLPAISAVEPGLYVATITDFCGRTAVDSFELIVIEDPAIELAAPSALCPDETGTATAFSAGALQYAWSNGAVGDSITLTGGGSYGLSITNGCGQLDTLFQIDSLTGPLLLLEGAEPLCPGGEVKLLATTSPEASLRWSDGSTLPELTAKSPGIYVATAENRCAVVADSVDLQPIGCENCFYIPNAFSPNDDGRNDLFLPVNLCPVEGYMLQVYDRWGGLVFEAQAPGLGWDGARKGERMPMGVYNWVLQYVQAGQQFRRTGDLQLLR</sequence>
<keyword evidence="3" id="KW-1185">Reference proteome</keyword>
<dbReference type="InterPro" id="IPR026341">
    <property type="entry name" value="T9SS_type_B"/>
</dbReference>
<dbReference type="EMBL" id="VOOR01000021">
    <property type="protein sequence ID" value="TXB62985.1"/>
    <property type="molecule type" value="Genomic_DNA"/>
</dbReference>
<evidence type="ECO:0000313" key="3">
    <source>
        <dbReference type="Proteomes" id="UP000321580"/>
    </source>
</evidence>
<name>A0A5C6RLZ7_9BACT</name>